<reference evidence="2" key="1">
    <citation type="submission" date="2023-06" db="EMBL/GenBank/DDBJ databases">
        <authorList>
            <person name="Jiang Y."/>
            <person name="Liu Q."/>
        </authorList>
    </citation>
    <scope>NUCLEOTIDE SEQUENCE</scope>
    <source>
        <strain evidence="2">CGMCC 1.12090</strain>
    </source>
</reference>
<sequence length="209" mass="23408">MPAPEVAPSEQSEGRSARVGTAPSKVSDRDSLIRLWRRVLSRPIQPGSTWQGRAPTVLCVTAAASTLTESQELLRDCERLMRRLLRTSWARLPRTQRGAIKRKIRAFDLDRTTITVASGQADAAAWLVAAMHWCGCRHPAALFAKPLHPATGIVRWLTAFEISRQVERPRDIIALLPKKMAIIDQRSRVLVATMIARRRVVALLPELLR</sequence>
<proteinExistence type="predicted"/>
<accession>A0ABT8SEN1</accession>
<feature type="region of interest" description="Disordered" evidence="1">
    <location>
        <begin position="1"/>
        <end position="25"/>
    </location>
</feature>
<comment type="caution">
    <text evidence="2">The sequence shown here is derived from an EMBL/GenBank/DDBJ whole genome shotgun (WGS) entry which is preliminary data.</text>
</comment>
<name>A0ABT8SEN1_9BURK</name>
<dbReference type="RefSeq" id="WP_301815778.1">
    <property type="nucleotide sequence ID" value="NZ_JAUJZH010000039.1"/>
</dbReference>
<dbReference type="EMBL" id="JAUKVY010000039">
    <property type="protein sequence ID" value="MDO1537385.1"/>
    <property type="molecule type" value="Genomic_DNA"/>
</dbReference>
<protein>
    <submittedName>
        <fullName evidence="2">Uncharacterized protein</fullName>
    </submittedName>
</protein>
<evidence type="ECO:0000313" key="2">
    <source>
        <dbReference type="EMBL" id="MDO1537385.1"/>
    </source>
</evidence>
<dbReference type="Proteomes" id="UP001169027">
    <property type="component" value="Unassembled WGS sequence"/>
</dbReference>
<gene>
    <name evidence="2" type="ORF">Q2T77_34555</name>
</gene>
<evidence type="ECO:0000313" key="3">
    <source>
        <dbReference type="Proteomes" id="UP001169027"/>
    </source>
</evidence>
<organism evidence="2 3">
    <name type="scientific">Variovorax ginsengisoli</name>
    <dbReference type="NCBI Taxonomy" id="363844"/>
    <lineage>
        <taxon>Bacteria</taxon>
        <taxon>Pseudomonadati</taxon>
        <taxon>Pseudomonadota</taxon>
        <taxon>Betaproteobacteria</taxon>
        <taxon>Burkholderiales</taxon>
        <taxon>Comamonadaceae</taxon>
        <taxon>Variovorax</taxon>
    </lineage>
</organism>
<evidence type="ECO:0000256" key="1">
    <source>
        <dbReference type="SAM" id="MobiDB-lite"/>
    </source>
</evidence>
<keyword evidence="3" id="KW-1185">Reference proteome</keyword>